<keyword evidence="3" id="KW-1185">Reference proteome</keyword>
<dbReference type="Proteomes" id="UP001224674">
    <property type="component" value="Chromosome"/>
</dbReference>
<gene>
    <name evidence="2" type="ORF">QDX21_12130</name>
</gene>
<evidence type="ECO:0000313" key="2">
    <source>
        <dbReference type="EMBL" id="WGH93020.1"/>
    </source>
</evidence>
<dbReference type="InterPro" id="IPR031596">
    <property type="entry name" value="MaAIMP_sms"/>
</dbReference>
<sequence length="53" mass="5390">MSTIAIVMMIICLGAVWGGLAVAIVHLRGNPDETSGELGADGAVPLAQQINQS</sequence>
<dbReference type="RefSeq" id="WP_110098016.1">
    <property type="nucleotide sequence ID" value="NZ_CP122561.1"/>
</dbReference>
<keyword evidence="1" id="KW-0472">Membrane</keyword>
<feature type="transmembrane region" description="Helical" evidence="1">
    <location>
        <begin position="6"/>
        <end position="27"/>
    </location>
</feature>
<dbReference type="AlphaFoldDB" id="A0AAJ6AGR9"/>
<dbReference type="NCBIfam" id="NF033493">
    <property type="entry name" value="MetS_like_NSS"/>
    <property type="match status" value="1"/>
</dbReference>
<keyword evidence="1" id="KW-1133">Transmembrane helix</keyword>
<evidence type="ECO:0000313" key="3">
    <source>
        <dbReference type="Proteomes" id="UP001224674"/>
    </source>
</evidence>
<name>A0AAJ6AGR9_9MICC</name>
<keyword evidence="1" id="KW-0812">Transmembrane</keyword>
<proteinExistence type="predicted"/>
<protein>
    <submittedName>
        <fullName evidence="2">Methionine/alanine import family NSS transporter small subunit</fullName>
    </submittedName>
</protein>
<reference evidence="2 3" key="1">
    <citation type="submission" date="2023-03" db="EMBL/GenBank/DDBJ databases">
        <title>Complete genome sequences of several Auritidibacter ignavus strains isolated from ear infections.</title>
        <authorList>
            <person name="Baehr T."/>
            <person name="Baumhoegger A.M."/>
        </authorList>
    </citation>
    <scope>NUCLEOTIDE SEQUENCE [LARGE SCALE GENOMIC DNA]</scope>
    <source>
        <strain evidence="2 3">BABAE-6</strain>
    </source>
</reference>
<accession>A0AAJ6AGR9</accession>
<dbReference type="EMBL" id="CP122566">
    <property type="protein sequence ID" value="WGH93020.1"/>
    <property type="molecule type" value="Genomic_DNA"/>
</dbReference>
<organism evidence="2 3">
    <name type="scientific">Auritidibacter ignavus</name>
    <dbReference type="NCBI Taxonomy" id="678932"/>
    <lineage>
        <taxon>Bacteria</taxon>
        <taxon>Bacillati</taxon>
        <taxon>Actinomycetota</taxon>
        <taxon>Actinomycetes</taxon>
        <taxon>Micrococcales</taxon>
        <taxon>Micrococcaceae</taxon>
        <taxon>Auritidibacter</taxon>
    </lineage>
</organism>
<evidence type="ECO:0000256" key="1">
    <source>
        <dbReference type="SAM" id="Phobius"/>
    </source>
</evidence>
<dbReference type="Pfam" id="PF16951">
    <property type="entry name" value="MaAIMP_sms"/>
    <property type="match status" value="1"/>
</dbReference>